<name>A0AAD5YTS7_9AGAR</name>
<dbReference type="InterPro" id="IPR001387">
    <property type="entry name" value="Cro/C1-type_HTH"/>
</dbReference>
<comment type="caution">
    <text evidence="1">The sequence shown here is derived from an EMBL/GenBank/DDBJ whole genome shotgun (WGS) entry which is preliminary data.</text>
</comment>
<dbReference type="AlphaFoldDB" id="A0AAD5YTS7"/>
<evidence type="ECO:0008006" key="3">
    <source>
        <dbReference type="Google" id="ProtNLM"/>
    </source>
</evidence>
<gene>
    <name evidence="1" type="ORF">NP233_g2391</name>
</gene>
<proteinExistence type="predicted"/>
<dbReference type="CDD" id="cd00093">
    <property type="entry name" value="HTH_XRE"/>
    <property type="match status" value="1"/>
</dbReference>
<keyword evidence="2" id="KW-1185">Reference proteome</keyword>
<protein>
    <recommendedName>
        <fullName evidence="3">HTH cro/C1-type domain-containing protein</fullName>
    </recommendedName>
</protein>
<evidence type="ECO:0000313" key="1">
    <source>
        <dbReference type="EMBL" id="KAJ3573499.1"/>
    </source>
</evidence>
<reference evidence="1" key="1">
    <citation type="submission" date="2022-07" db="EMBL/GenBank/DDBJ databases">
        <title>Genome Sequence of Leucocoprinus birnbaumii.</title>
        <authorList>
            <person name="Buettner E."/>
        </authorList>
    </citation>
    <scope>NUCLEOTIDE SEQUENCE</scope>
    <source>
        <strain evidence="1">VT141</strain>
    </source>
</reference>
<evidence type="ECO:0000313" key="2">
    <source>
        <dbReference type="Proteomes" id="UP001213000"/>
    </source>
</evidence>
<accession>A0AAD5YTS7</accession>
<organism evidence="1 2">
    <name type="scientific">Leucocoprinus birnbaumii</name>
    <dbReference type="NCBI Taxonomy" id="56174"/>
    <lineage>
        <taxon>Eukaryota</taxon>
        <taxon>Fungi</taxon>
        <taxon>Dikarya</taxon>
        <taxon>Basidiomycota</taxon>
        <taxon>Agaricomycotina</taxon>
        <taxon>Agaricomycetes</taxon>
        <taxon>Agaricomycetidae</taxon>
        <taxon>Agaricales</taxon>
        <taxon>Agaricineae</taxon>
        <taxon>Agaricaceae</taxon>
        <taxon>Leucocoprinus</taxon>
    </lineage>
</organism>
<sequence length="77" mass="7881">MAPDPKCTAVAGALSKSGLSYAQLAGRVGVSETRVTESQFLPYVCTGADKPTDAEFKSLAGALGLSDVPHTGEHSTK</sequence>
<dbReference type="EMBL" id="JANIEX010000101">
    <property type="protein sequence ID" value="KAJ3573499.1"/>
    <property type="molecule type" value="Genomic_DNA"/>
</dbReference>
<dbReference type="Proteomes" id="UP001213000">
    <property type="component" value="Unassembled WGS sequence"/>
</dbReference>